<feature type="region of interest" description="Disordered" evidence="1">
    <location>
        <begin position="598"/>
        <end position="652"/>
    </location>
</feature>
<reference evidence="3 4" key="1">
    <citation type="submission" date="2019-03" db="EMBL/GenBank/DDBJ databases">
        <title>Genomic Encyclopedia of Archaeal and Bacterial Type Strains, Phase II (KMG-II): from individual species to whole genera.</title>
        <authorList>
            <person name="Goeker M."/>
        </authorList>
    </citation>
    <scope>NUCLEOTIDE SEQUENCE [LARGE SCALE GENOMIC DNA]</scope>
    <source>
        <strain evidence="3 4">ATCC 25309</strain>
    </source>
</reference>
<feature type="region of interest" description="Disordered" evidence="1">
    <location>
        <begin position="790"/>
        <end position="879"/>
    </location>
</feature>
<keyword evidence="4" id="KW-1185">Reference proteome</keyword>
<evidence type="ECO:0000313" key="4">
    <source>
        <dbReference type="Proteomes" id="UP000295662"/>
    </source>
</evidence>
<dbReference type="PANTHER" id="PTHR48125">
    <property type="entry name" value="LP07818P1"/>
    <property type="match status" value="1"/>
</dbReference>
<comment type="caution">
    <text evidence="3">The sequence shown here is derived from an EMBL/GenBank/DDBJ whole genome shotgun (WGS) entry which is preliminary data.</text>
</comment>
<accession>A0A4R7RI99</accession>
<dbReference type="Proteomes" id="UP000295662">
    <property type="component" value="Unassembled WGS sequence"/>
</dbReference>
<feature type="region of interest" description="Disordered" evidence="1">
    <location>
        <begin position="1"/>
        <end position="64"/>
    </location>
</feature>
<dbReference type="Pfam" id="PF18853">
    <property type="entry name" value="LPD37"/>
    <property type="match status" value="1"/>
</dbReference>
<gene>
    <name evidence="3" type="ORF">EI77_04735</name>
</gene>
<feature type="domain" description="Large polyvalent protein associated" evidence="2">
    <location>
        <begin position="853"/>
        <end position="1102"/>
    </location>
</feature>
<organism evidence="3 4">
    <name type="scientific">Prosthecobacter fusiformis</name>
    <dbReference type="NCBI Taxonomy" id="48464"/>
    <lineage>
        <taxon>Bacteria</taxon>
        <taxon>Pseudomonadati</taxon>
        <taxon>Verrucomicrobiota</taxon>
        <taxon>Verrucomicrobiia</taxon>
        <taxon>Verrucomicrobiales</taxon>
        <taxon>Verrucomicrobiaceae</taxon>
        <taxon>Prosthecobacter</taxon>
    </lineage>
</organism>
<dbReference type="InterPro" id="IPR041196">
    <property type="entry name" value="LPD37"/>
</dbReference>
<evidence type="ECO:0000259" key="2">
    <source>
        <dbReference type="Pfam" id="PF18853"/>
    </source>
</evidence>
<proteinExistence type="predicted"/>
<evidence type="ECO:0000256" key="1">
    <source>
        <dbReference type="SAM" id="MobiDB-lite"/>
    </source>
</evidence>
<sequence length="1347" mass="145971">MLRPGSDGSPITPPPTPTPRQTALSYTQAPTPQPAAPRPPYKPADTTPSPPPPPAPRNPEVDPPRIASEFLEAPDFATTQSIRADYAPFDADHRPGQGPITGRVRPQAKVLLGLHGGATHEEIARQLQAEVVQAENHAQTLPPDRAWKGLVKTENDTQEALTVLKNEALYSTLADWSQRTGLSPADLIAAHTGESSPLPTVQQAALQQSLRSILENPAYHLPTERHYRGKVIAGQQELADYTLRRSRSGRMEVYFNLKDGTTHLTHITPVTDADILSETDRVKASLDNSASQLRQAQADLAYYQNRYDKTPSTDRYKNTLLANINATKKNIQTIEVAAQPQSDRMRQLILDGRRLLLSERVTEEAKKPQWRGKIGQYDGLAEVGKGALGGALGIGSTYASLTGDEEMQRHLAQLAEDMELVYGGSTRRQLEGGWWNNVVINTQRGLGEELFTLPLTAATGGSSSIARRTGQEITKKVLRSRLLAEAATSAAQTYGSNVLDTNQRILEAETTGNTEAARRLKEGRVLRGLLSAITGHATSKITPFTRRGSTLGNNAVQGATASTIEGLTDIPIIGQGGIDPAATSEGIASNAILNGLTSLPGRIPRRHTPSSHPETSQNITGQPPTGTPHSHPETSQNINHPSASPPPIWKGIARHGEDASILHRNPDGTFQVRLNGQEKTFKEPQVAAMLWMKKPELYAYLDAATAASLEGPRPTRPPIWQGIAHHGEDASILYRNPNGTFQVRLNGEEKTFKESQVAAVMWQKKPELYAHLHAATQQQLAADQATPISPVPVEEKGASGAAGPSPHQPPQPPSASSVTPPQKPTSRLQFSQPDQDGSQAGQAPSTQPRTPGQAMQALAEDETRFRRGPASQSKDLGEIAKDYDLGDQVDFVDETTSFQDPAAHKVEQMHLKNGASAYLFHGKDGTVWMDREEMRVSGTDPAQGGDLVTQAFMTYAHNNGLRVRPDPLAVSDIARQRDLSHMLSSSLRHRSTGHLMPNGINPKTGQPFENIPGWQEGSSREAFDHNVELLAKAEYEAVKAVMQTHGQTRLEDLQWDPVQDIIIHGPTGRGLSATSFNEIVSRLDPGGSGVGATTLSRALVSQAALQGQISEGNRAGDHRPAQSDRRGANLDQPGTRLYSLLEDKSLFYSQPGSPDATRGANLGTALGSPEKLGQTLAETTRLLNEKQPGLINEKTHLFTTVEELLASDYAKENGFDARDIEGMRTAEGFHDTTTGHSVIIAENTRLRPGESPQSALTRLVLHERVSHAGLQILLGDPGRFSWGELRLKKANRKALGAWHLCYGLRIHGLTTRAVGSRGLTTLLHKKAPDRAPSAASSWVDSDQVRSD</sequence>
<feature type="region of interest" description="Disordered" evidence="1">
    <location>
        <begin position="1108"/>
        <end position="1133"/>
    </location>
</feature>
<dbReference type="EMBL" id="SOCA01000023">
    <property type="protein sequence ID" value="TDU62105.1"/>
    <property type="molecule type" value="Genomic_DNA"/>
</dbReference>
<feature type="compositionally biased region" description="Polar residues" evidence="1">
    <location>
        <begin position="610"/>
        <end position="642"/>
    </location>
</feature>
<evidence type="ECO:0000313" key="3">
    <source>
        <dbReference type="EMBL" id="TDU62105.1"/>
    </source>
</evidence>
<feature type="compositionally biased region" description="Polar residues" evidence="1">
    <location>
        <begin position="824"/>
        <end position="850"/>
    </location>
</feature>
<protein>
    <recommendedName>
        <fullName evidence="2">Large polyvalent protein associated domain-containing protein</fullName>
    </recommendedName>
</protein>
<dbReference type="RefSeq" id="WP_166647467.1">
    <property type="nucleotide sequence ID" value="NZ_SOCA01000023.1"/>
</dbReference>
<name>A0A4R7RI99_9BACT</name>
<feature type="compositionally biased region" description="Basic and acidic residues" evidence="1">
    <location>
        <begin position="1114"/>
        <end position="1128"/>
    </location>
</feature>
<dbReference type="PANTHER" id="PTHR48125:SF10">
    <property type="entry name" value="OS12G0136300 PROTEIN"/>
    <property type="match status" value="1"/>
</dbReference>
<feature type="compositionally biased region" description="Pro residues" evidence="1">
    <location>
        <begin position="31"/>
        <end position="57"/>
    </location>
</feature>